<organism evidence="2 3">
    <name type="scientific">Macrophomina phaseolina</name>
    <dbReference type="NCBI Taxonomy" id="35725"/>
    <lineage>
        <taxon>Eukaryota</taxon>
        <taxon>Fungi</taxon>
        <taxon>Dikarya</taxon>
        <taxon>Ascomycota</taxon>
        <taxon>Pezizomycotina</taxon>
        <taxon>Dothideomycetes</taxon>
        <taxon>Dothideomycetes incertae sedis</taxon>
        <taxon>Botryosphaeriales</taxon>
        <taxon>Botryosphaeriaceae</taxon>
        <taxon>Macrophomina</taxon>
    </lineage>
</organism>
<dbReference type="Pfam" id="PF03659">
    <property type="entry name" value="Glyco_hydro_71"/>
    <property type="match status" value="1"/>
</dbReference>
<comment type="caution">
    <text evidence="2">The sequence shown here is derived from an EMBL/GenBank/DDBJ whole genome shotgun (WGS) entry which is preliminary data.</text>
</comment>
<name>A0ABQ8GDS8_9PEZI</name>
<feature type="chain" id="PRO_5045046947" evidence="1">
    <location>
        <begin position="21"/>
        <end position="494"/>
    </location>
</feature>
<protein>
    <submittedName>
        <fullName evidence="2">Glycoside hydrolase</fullName>
    </submittedName>
</protein>
<keyword evidence="3" id="KW-1185">Reference proteome</keyword>
<dbReference type="CDD" id="cd11577">
    <property type="entry name" value="GH71"/>
    <property type="match status" value="1"/>
</dbReference>
<accession>A0ABQ8GDS8</accession>
<dbReference type="Gene3D" id="3.20.20.80">
    <property type="entry name" value="Glycosidases"/>
    <property type="match status" value="1"/>
</dbReference>
<feature type="signal peptide" evidence="1">
    <location>
        <begin position="1"/>
        <end position="20"/>
    </location>
</feature>
<keyword evidence="1" id="KW-0732">Signal</keyword>
<proteinExistence type="predicted"/>
<gene>
    <name evidence="2" type="ORF">B0J12DRAFT_45492</name>
</gene>
<evidence type="ECO:0000256" key="1">
    <source>
        <dbReference type="SAM" id="SignalP"/>
    </source>
</evidence>
<evidence type="ECO:0000313" key="2">
    <source>
        <dbReference type="EMBL" id="KAH7053108.1"/>
    </source>
</evidence>
<dbReference type="InterPro" id="IPR005197">
    <property type="entry name" value="Glyco_hydro_71"/>
</dbReference>
<evidence type="ECO:0000313" key="3">
    <source>
        <dbReference type="Proteomes" id="UP000774617"/>
    </source>
</evidence>
<dbReference type="Proteomes" id="UP000774617">
    <property type="component" value="Unassembled WGS sequence"/>
</dbReference>
<keyword evidence="2" id="KW-0378">Hydrolase</keyword>
<reference evidence="2 3" key="1">
    <citation type="journal article" date="2021" name="Nat. Commun.">
        <title>Genetic determinants of endophytism in the Arabidopsis root mycobiome.</title>
        <authorList>
            <person name="Mesny F."/>
            <person name="Miyauchi S."/>
            <person name="Thiergart T."/>
            <person name="Pickel B."/>
            <person name="Atanasova L."/>
            <person name="Karlsson M."/>
            <person name="Huettel B."/>
            <person name="Barry K.W."/>
            <person name="Haridas S."/>
            <person name="Chen C."/>
            <person name="Bauer D."/>
            <person name="Andreopoulos W."/>
            <person name="Pangilinan J."/>
            <person name="LaButti K."/>
            <person name="Riley R."/>
            <person name="Lipzen A."/>
            <person name="Clum A."/>
            <person name="Drula E."/>
            <person name="Henrissat B."/>
            <person name="Kohler A."/>
            <person name="Grigoriev I.V."/>
            <person name="Martin F.M."/>
            <person name="Hacquard S."/>
        </authorList>
    </citation>
    <scope>NUCLEOTIDE SEQUENCE [LARGE SCALE GENOMIC DNA]</scope>
    <source>
        <strain evidence="2 3">MPI-SDFR-AT-0080</strain>
    </source>
</reference>
<dbReference type="EMBL" id="JAGTJR010000010">
    <property type="protein sequence ID" value="KAH7053108.1"/>
    <property type="molecule type" value="Genomic_DNA"/>
</dbReference>
<dbReference type="GO" id="GO:0016787">
    <property type="term" value="F:hydrolase activity"/>
    <property type="evidence" value="ECO:0007669"/>
    <property type="project" value="UniProtKB-KW"/>
</dbReference>
<sequence length="494" mass="55474">MEFALVFALVLGALSQSVSTALVISSFELIFAETYTVDTWKTDIASAKAAGIDGFALVAVPPNCQSQDLSWQTARIKDAYTAADIENFSIVPAFDMSYSFRTENCPTGIAWNMTYMSTIISDASKQAATYRWKDTVLIITGDSGLYADDYFSQMKSLLNRQGVNISVAPYIEKYVEAATRYGEPDKDAKFAFLDYPSIDGFYNELAWPMNVRQNLTCDVDNAFKAAMEKAGRTGPYIMAVSPWYYENRNTNNPADSRVQYSDTLWYYRWSGVINDTKPDIVNIVSWNSWNTSSYLRDVPQENGTSPGCVSLGEQGNYVYGMNHSAWRDMSAHYANYYKTGTEPELKDNKLIYWYRVHRKNAKCSGGQSSATGTVQNSDFPDDSVFIWAAVRAEVEIEVFYGNAPDSQDMRPGSPKVTFTTANQTGPQLFELPFPQDFPLNSSDILYPHVLVYPTNIRRIAYSKYNSVPITAECSWENFNPVVQSLGDDFNEIMG</sequence>